<evidence type="ECO:0000256" key="1">
    <source>
        <dbReference type="SAM" id="MobiDB-lite"/>
    </source>
</evidence>
<comment type="caution">
    <text evidence="3">The sequence shown here is derived from an EMBL/GenBank/DDBJ whole genome shotgun (WGS) entry which is preliminary data.</text>
</comment>
<feature type="transmembrane region" description="Helical" evidence="2">
    <location>
        <begin position="289"/>
        <end position="312"/>
    </location>
</feature>
<dbReference type="Pfam" id="PF13687">
    <property type="entry name" value="DUF4153"/>
    <property type="match status" value="1"/>
</dbReference>
<reference evidence="3" key="1">
    <citation type="submission" date="2020-01" db="EMBL/GenBank/DDBJ databases">
        <authorList>
            <person name="Chen W.-M."/>
        </authorList>
    </citation>
    <scope>NUCLEOTIDE SEQUENCE</scope>
    <source>
        <strain evidence="3">CYK-10</strain>
    </source>
</reference>
<keyword evidence="2" id="KW-0472">Membrane</keyword>
<evidence type="ECO:0000313" key="3">
    <source>
        <dbReference type="EMBL" id="NBZ86525.1"/>
    </source>
</evidence>
<protein>
    <submittedName>
        <fullName evidence="3">DUF4173 domain-containing protein</fullName>
    </submittedName>
</protein>
<sequence>MMTQNGLPRFVTQAGLGPGPDESSPEPRTQPPGGLAILALVALGDWLLWDLSPGLSLVIFGAAVLALAGLRGRGWVTYGLGALPVVDLVQPLSLGFLLAGMVLALAGPSPGRALGFLRAVPLAWVQGLHPGRLRLKPGAFLRLWAFPLGGALVILALLFEANPLIEKALTFDLDLDDLPLRLVFWAGIALMVTPFLAAPPEAVTPRLRLPGWGLNPGSVLRALVVFNLLLAVQMVSDASVAIGGLPQGMSHATYAHRGAYPLLATALLAGAFALAARPFLAENRWLRPLLLLWLGQNIALTLSAALRLQVYIQAWGLSYLRVHAAIWMALVALGLGLCLWQVLRGHPNAWMLRRTAALGMGTLYACAFVNFAGIIAAENLARPAPDLAYVCGLGEMASGAIAEKVARNPSLGPDLAEVYDFTPYSEVIGCPAAIPPRIDHWQEWGFRAWGVARKVEQNLMVQEVGPTIENPAR</sequence>
<feature type="transmembrane region" description="Helical" evidence="2">
    <location>
        <begin position="219"/>
        <end position="246"/>
    </location>
</feature>
<proteinExistence type="predicted"/>
<keyword evidence="4" id="KW-1185">Reference proteome</keyword>
<feature type="transmembrane region" description="Helical" evidence="2">
    <location>
        <begin position="139"/>
        <end position="159"/>
    </location>
</feature>
<dbReference type="InterPro" id="IPR025291">
    <property type="entry name" value="DUF4153"/>
</dbReference>
<feature type="transmembrane region" description="Helical" evidence="2">
    <location>
        <begin position="258"/>
        <end position="277"/>
    </location>
</feature>
<organism evidence="3 4">
    <name type="scientific">Stagnihabitans tardus</name>
    <dbReference type="NCBI Taxonomy" id="2699202"/>
    <lineage>
        <taxon>Bacteria</taxon>
        <taxon>Pseudomonadati</taxon>
        <taxon>Pseudomonadota</taxon>
        <taxon>Alphaproteobacteria</taxon>
        <taxon>Rhodobacterales</taxon>
        <taxon>Paracoccaceae</taxon>
        <taxon>Stagnihabitans</taxon>
    </lineage>
</organism>
<keyword evidence="2" id="KW-0812">Transmembrane</keyword>
<dbReference type="RefSeq" id="WP_168773330.1">
    <property type="nucleotide sequence ID" value="NZ_JAABNR010000002.1"/>
</dbReference>
<feature type="transmembrane region" description="Helical" evidence="2">
    <location>
        <begin position="55"/>
        <end position="76"/>
    </location>
</feature>
<evidence type="ECO:0000256" key="2">
    <source>
        <dbReference type="SAM" id="Phobius"/>
    </source>
</evidence>
<evidence type="ECO:0000313" key="4">
    <source>
        <dbReference type="Proteomes" id="UP001193501"/>
    </source>
</evidence>
<dbReference type="AlphaFoldDB" id="A0AAE5BRG6"/>
<dbReference type="Proteomes" id="UP001193501">
    <property type="component" value="Unassembled WGS sequence"/>
</dbReference>
<feature type="region of interest" description="Disordered" evidence="1">
    <location>
        <begin position="1"/>
        <end position="29"/>
    </location>
</feature>
<feature type="transmembrane region" description="Helical" evidence="2">
    <location>
        <begin position="324"/>
        <end position="343"/>
    </location>
</feature>
<name>A0AAE5BRG6_9RHOB</name>
<keyword evidence="2" id="KW-1133">Transmembrane helix</keyword>
<gene>
    <name evidence="3" type="ORF">GV832_02950</name>
</gene>
<feature type="transmembrane region" description="Helical" evidence="2">
    <location>
        <begin position="355"/>
        <end position="377"/>
    </location>
</feature>
<accession>A0AAE5BRG6</accession>
<feature type="transmembrane region" description="Helical" evidence="2">
    <location>
        <begin position="179"/>
        <end position="198"/>
    </location>
</feature>
<dbReference type="EMBL" id="JAABNR010000002">
    <property type="protein sequence ID" value="NBZ86525.1"/>
    <property type="molecule type" value="Genomic_DNA"/>
</dbReference>